<accession>A0A4Y1RS93</accession>
<name>A0A4Y1RS93_PRUDU</name>
<gene>
    <name evidence="1" type="ORF">Prudu_018387</name>
    <name evidence="2" type="ORF">Prudu_018391</name>
</gene>
<proteinExistence type="predicted"/>
<dbReference type="PANTHER" id="PTHR22753:SF14">
    <property type="entry name" value="MONOACYLGLYCEROL_DIACYLGLYCEROL O-ACYLTRANSFERASE"/>
    <property type="match status" value="1"/>
</dbReference>
<evidence type="ECO:0000313" key="2">
    <source>
        <dbReference type="EMBL" id="BBH06670.1"/>
    </source>
</evidence>
<protein>
    <submittedName>
        <fullName evidence="1">Uncharacterized protein</fullName>
    </submittedName>
</protein>
<sequence length="130" mass="15311">MELVFDYNDLKKIPMIREYIKESNRDAIRLRDETSGEVANTDLFFPGILPKLPGRYYYLFGKPIVTKGKKEILKDKENANKLYLEIQSDIENSLAYLLKKREEDPYRSVTDRTAYRAIYSPLHEVPTFEP</sequence>
<dbReference type="GO" id="GO:0016020">
    <property type="term" value="C:membrane"/>
    <property type="evidence" value="ECO:0007669"/>
    <property type="project" value="TreeGrafter"/>
</dbReference>
<dbReference type="AlphaFoldDB" id="A0A4Y1RS93"/>
<dbReference type="PANTHER" id="PTHR22753">
    <property type="entry name" value="TRANSMEMBRANE PROTEIN 68"/>
    <property type="match status" value="1"/>
</dbReference>
<evidence type="ECO:0000313" key="1">
    <source>
        <dbReference type="EMBL" id="BBH06667.1"/>
    </source>
</evidence>
<dbReference type="EMBL" id="AP019302">
    <property type="protein sequence ID" value="BBH06667.1"/>
    <property type="molecule type" value="Genomic_DNA"/>
</dbReference>
<dbReference type="EMBL" id="AP019302">
    <property type="protein sequence ID" value="BBH06670.1"/>
    <property type="molecule type" value="Genomic_DNA"/>
</dbReference>
<reference evidence="1" key="1">
    <citation type="journal article" date="2019" name="Science">
        <title>Mutation of a bHLH transcription factor allowed almond domestication.</title>
        <authorList>
            <person name="Sanchez-Perez R."/>
            <person name="Pavan S."/>
            <person name="Mazzeo R."/>
            <person name="Moldovan C."/>
            <person name="Aiese Cigliano R."/>
            <person name="Del Cueto J."/>
            <person name="Ricciardi F."/>
            <person name="Lotti C."/>
            <person name="Ricciardi L."/>
            <person name="Dicenta F."/>
            <person name="Lopez-Marques R.L."/>
            <person name="Lindberg Moller B."/>
        </authorList>
    </citation>
    <scope>NUCLEOTIDE SEQUENCE</scope>
</reference>
<organism evidence="1">
    <name type="scientific">Prunus dulcis</name>
    <name type="common">Almond</name>
    <name type="synonym">Amygdalus dulcis</name>
    <dbReference type="NCBI Taxonomy" id="3755"/>
    <lineage>
        <taxon>Eukaryota</taxon>
        <taxon>Viridiplantae</taxon>
        <taxon>Streptophyta</taxon>
        <taxon>Embryophyta</taxon>
        <taxon>Tracheophyta</taxon>
        <taxon>Spermatophyta</taxon>
        <taxon>Magnoliopsida</taxon>
        <taxon>eudicotyledons</taxon>
        <taxon>Gunneridae</taxon>
        <taxon>Pentapetalae</taxon>
        <taxon>rosids</taxon>
        <taxon>fabids</taxon>
        <taxon>Rosales</taxon>
        <taxon>Rosaceae</taxon>
        <taxon>Amygdaloideae</taxon>
        <taxon>Amygdaleae</taxon>
        <taxon>Prunus</taxon>
    </lineage>
</organism>